<dbReference type="InterPro" id="IPR013103">
    <property type="entry name" value="RVT_2"/>
</dbReference>
<dbReference type="Pfam" id="PF07727">
    <property type="entry name" value="RVT_2"/>
    <property type="match status" value="1"/>
</dbReference>
<name>A0AA88UDU0_9ASTE</name>
<dbReference type="EMBL" id="JAVXUO010001556">
    <property type="protein sequence ID" value="KAK2981149.1"/>
    <property type="molecule type" value="Genomic_DNA"/>
</dbReference>
<dbReference type="Proteomes" id="UP001187471">
    <property type="component" value="Unassembled WGS sequence"/>
</dbReference>
<keyword evidence="4" id="KW-1185">Reference proteome</keyword>
<gene>
    <name evidence="3" type="ORF">RJ640_013471</name>
</gene>
<evidence type="ECO:0000259" key="2">
    <source>
        <dbReference type="Pfam" id="PF07727"/>
    </source>
</evidence>
<dbReference type="AlphaFoldDB" id="A0AA88UDU0"/>
<protein>
    <recommendedName>
        <fullName evidence="2">Reverse transcriptase Ty1/copia-type domain-containing protein</fullName>
    </recommendedName>
</protein>
<feature type="region of interest" description="Disordered" evidence="1">
    <location>
        <begin position="102"/>
        <end position="124"/>
    </location>
</feature>
<dbReference type="CDD" id="cd09272">
    <property type="entry name" value="RNase_HI_RT_Ty1"/>
    <property type="match status" value="1"/>
</dbReference>
<proteinExistence type="predicted"/>
<evidence type="ECO:0000313" key="3">
    <source>
        <dbReference type="EMBL" id="KAK2981149.1"/>
    </source>
</evidence>
<sequence length="403" mass="45156">MKAMLIRGAQQVEQPQEMLNTAQMLGDGGLTLDRFVKLIKNPFFGKPDPTLAEEWLARTEKILDTARIPNSQRLLQTYMAVVDRALAIENDLEKQKNVDTEPFRAPSYGGQGNRNSGNVNPGGRGRGNTWQGNFQRALQGRNHNFYGNGQGRGRGNNPKMFEEFKEEMAREFEMTDIGLMSYYLDIEVRQREDGIFISQEAYAKEILKRYGMVYCKPVKTPVECGVKLSKHGEGDKIHPTFFKSLVGSLRSLLMELHQTQDGPTKILVDNKSALDLAKNPCVSKKEVELEYVKSQDQVADIFTKPLKINVFHKLRMSLGVMNQLGNVRAPIPMHRPYGIVTSASTPSTSAAMPQSQTQTVVVENHMSVDESGKLVELSCWSFTLVILRVFPAAAKPPNTKHVP</sequence>
<reference evidence="3" key="1">
    <citation type="submission" date="2022-12" db="EMBL/GenBank/DDBJ databases">
        <title>Draft genome assemblies for two species of Escallonia (Escalloniales).</title>
        <authorList>
            <person name="Chanderbali A."/>
            <person name="Dervinis C."/>
            <person name="Anghel I."/>
            <person name="Soltis D."/>
            <person name="Soltis P."/>
            <person name="Zapata F."/>
        </authorList>
    </citation>
    <scope>NUCLEOTIDE SEQUENCE</scope>
    <source>
        <strain evidence="3">UCBG92.1500</strain>
        <tissue evidence="3">Leaf</tissue>
    </source>
</reference>
<comment type="caution">
    <text evidence="3">The sequence shown here is derived from an EMBL/GenBank/DDBJ whole genome shotgun (WGS) entry which is preliminary data.</text>
</comment>
<organism evidence="3 4">
    <name type="scientific">Escallonia rubra</name>
    <dbReference type="NCBI Taxonomy" id="112253"/>
    <lineage>
        <taxon>Eukaryota</taxon>
        <taxon>Viridiplantae</taxon>
        <taxon>Streptophyta</taxon>
        <taxon>Embryophyta</taxon>
        <taxon>Tracheophyta</taxon>
        <taxon>Spermatophyta</taxon>
        <taxon>Magnoliopsida</taxon>
        <taxon>eudicotyledons</taxon>
        <taxon>Gunneridae</taxon>
        <taxon>Pentapetalae</taxon>
        <taxon>asterids</taxon>
        <taxon>campanulids</taxon>
        <taxon>Escalloniales</taxon>
        <taxon>Escalloniaceae</taxon>
        <taxon>Escallonia</taxon>
    </lineage>
</organism>
<feature type="domain" description="Reverse transcriptase Ty1/copia-type" evidence="2">
    <location>
        <begin position="155"/>
        <end position="223"/>
    </location>
</feature>
<evidence type="ECO:0000313" key="4">
    <source>
        <dbReference type="Proteomes" id="UP001187471"/>
    </source>
</evidence>
<accession>A0AA88UDU0</accession>
<evidence type="ECO:0000256" key="1">
    <source>
        <dbReference type="SAM" id="MobiDB-lite"/>
    </source>
</evidence>